<dbReference type="Pfam" id="PF13640">
    <property type="entry name" value="2OG-FeII_Oxy_3"/>
    <property type="match status" value="1"/>
</dbReference>
<dbReference type="AlphaFoldDB" id="A0A0B3YVR2"/>
<proteinExistence type="predicted"/>
<dbReference type="Proteomes" id="UP000031197">
    <property type="component" value="Unassembled WGS sequence"/>
</dbReference>
<dbReference type="InterPro" id="IPR005123">
    <property type="entry name" value="Oxoglu/Fe-dep_dioxygenase_dom"/>
</dbReference>
<keyword evidence="5" id="KW-0560">Oxidoreductase</keyword>
<keyword evidence="9" id="KW-1185">Reference proteome</keyword>
<accession>A0A0B3YVR2</accession>
<dbReference type="PANTHER" id="PTHR10869">
    <property type="entry name" value="PROLYL 4-HYDROXYLASE ALPHA SUBUNIT"/>
    <property type="match status" value="1"/>
</dbReference>
<dbReference type="GO" id="GO:0004656">
    <property type="term" value="F:procollagen-proline 4-dioxygenase activity"/>
    <property type="evidence" value="ECO:0007669"/>
    <property type="project" value="TreeGrafter"/>
</dbReference>
<gene>
    <name evidence="8" type="ORF">RJ41_17325</name>
</gene>
<keyword evidence="4" id="KW-0223">Dioxygenase</keyword>
<dbReference type="RefSeq" id="WP_039223394.1">
    <property type="nucleotide sequence ID" value="NZ_JWLW01000066.1"/>
</dbReference>
<dbReference type="GO" id="GO:0031418">
    <property type="term" value="F:L-ascorbic acid binding"/>
    <property type="evidence" value="ECO:0007669"/>
    <property type="project" value="UniProtKB-KW"/>
</dbReference>
<organism evidence="8 9">
    <name type="scientific">Alteromonas marina</name>
    <dbReference type="NCBI Taxonomy" id="203795"/>
    <lineage>
        <taxon>Bacteria</taxon>
        <taxon>Pseudomonadati</taxon>
        <taxon>Pseudomonadota</taxon>
        <taxon>Gammaproteobacteria</taxon>
        <taxon>Alteromonadales</taxon>
        <taxon>Alteromonadaceae</taxon>
        <taxon>Alteromonas/Salinimonas group</taxon>
        <taxon>Alteromonas</taxon>
    </lineage>
</organism>
<dbReference type="PROSITE" id="PS51471">
    <property type="entry name" value="FE2OG_OXY"/>
    <property type="match status" value="1"/>
</dbReference>
<evidence type="ECO:0000313" key="8">
    <source>
        <dbReference type="EMBL" id="KHT44619.1"/>
    </source>
</evidence>
<comment type="cofactor">
    <cofactor evidence="1">
        <name>L-ascorbate</name>
        <dbReference type="ChEBI" id="CHEBI:38290"/>
    </cofactor>
</comment>
<sequence length="257" mass="29256">MKDNFFVIAREPGAQNPAIPTWAAHTDNAFALDSSSAQTQQQTVRREISEVPSAYQLLNVFSEQECRKLLKTSEELGYLKDAAVSLPREIRHNDNVTIVVDDATERLIWQRIESLTQQNLTIFDGKKPLGINTRFRFYRYQEGDYFKYHIDGDWPGSKVEGDTLIHNAYSDRYSKMTFLILLNDNFEGGETQFLVNADQPGKPAKRGDRQAQVNVRTPAGGVLLFPHGHHSLHCLHSSTPITKGVKYIIRTDMLFEI</sequence>
<keyword evidence="3" id="KW-0847">Vitamin C</keyword>
<evidence type="ECO:0000256" key="2">
    <source>
        <dbReference type="ARBA" id="ARBA00022723"/>
    </source>
</evidence>
<dbReference type="SMART" id="SM00702">
    <property type="entry name" value="P4Hc"/>
    <property type="match status" value="1"/>
</dbReference>
<dbReference type="InterPro" id="IPR006620">
    <property type="entry name" value="Pro_4_hyd_alph"/>
</dbReference>
<evidence type="ECO:0000256" key="5">
    <source>
        <dbReference type="ARBA" id="ARBA00023002"/>
    </source>
</evidence>
<dbReference type="Gene3D" id="2.60.120.620">
    <property type="entry name" value="q2cbj1_9rhob like domain"/>
    <property type="match status" value="1"/>
</dbReference>
<feature type="domain" description="Fe2OG dioxygenase" evidence="7">
    <location>
        <begin position="130"/>
        <end position="257"/>
    </location>
</feature>
<evidence type="ECO:0000256" key="1">
    <source>
        <dbReference type="ARBA" id="ARBA00001961"/>
    </source>
</evidence>
<dbReference type="OrthoDB" id="269774at2"/>
<evidence type="ECO:0000313" key="9">
    <source>
        <dbReference type="Proteomes" id="UP000031197"/>
    </source>
</evidence>
<evidence type="ECO:0000256" key="3">
    <source>
        <dbReference type="ARBA" id="ARBA00022896"/>
    </source>
</evidence>
<evidence type="ECO:0000259" key="7">
    <source>
        <dbReference type="PROSITE" id="PS51471"/>
    </source>
</evidence>
<dbReference type="PANTHER" id="PTHR10869:SF247">
    <property type="entry name" value="FE2OG DIOXYGENASE DOMAIN-CONTAINING PROTEIN"/>
    <property type="match status" value="1"/>
</dbReference>
<protein>
    <submittedName>
        <fullName evidence="8">Oxidoreductase</fullName>
    </submittedName>
</protein>
<dbReference type="InterPro" id="IPR044862">
    <property type="entry name" value="Pro_4_hyd_alph_FE2OG_OXY"/>
</dbReference>
<keyword evidence="2" id="KW-0479">Metal-binding</keyword>
<keyword evidence="6" id="KW-0408">Iron</keyword>
<evidence type="ECO:0000256" key="4">
    <source>
        <dbReference type="ARBA" id="ARBA00022964"/>
    </source>
</evidence>
<evidence type="ECO:0000256" key="6">
    <source>
        <dbReference type="ARBA" id="ARBA00023004"/>
    </source>
</evidence>
<name>A0A0B3YVR2_9ALTE</name>
<dbReference type="EMBL" id="JWLW01000066">
    <property type="protein sequence ID" value="KHT44619.1"/>
    <property type="molecule type" value="Genomic_DNA"/>
</dbReference>
<dbReference type="GO" id="GO:0005506">
    <property type="term" value="F:iron ion binding"/>
    <property type="evidence" value="ECO:0007669"/>
    <property type="project" value="InterPro"/>
</dbReference>
<reference evidence="8 9" key="1">
    <citation type="submission" date="2014-12" db="EMBL/GenBank/DDBJ databases">
        <title>Genome sequencing of Alteromonas marina AD001.</title>
        <authorList>
            <person name="Adrian T.G.S."/>
            <person name="Chan K.G."/>
        </authorList>
    </citation>
    <scope>NUCLEOTIDE SEQUENCE [LARGE SCALE GENOMIC DNA]</scope>
    <source>
        <strain evidence="8 9">AD001</strain>
    </source>
</reference>
<dbReference type="InterPro" id="IPR045054">
    <property type="entry name" value="P4HA-like"/>
</dbReference>
<comment type="caution">
    <text evidence="8">The sequence shown here is derived from an EMBL/GenBank/DDBJ whole genome shotgun (WGS) entry which is preliminary data.</text>
</comment>